<feature type="compositionally biased region" description="Low complexity" evidence="1">
    <location>
        <begin position="685"/>
        <end position="694"/>
    </location>
</feature>
<gene>
    <name evidence="3" type="primary">ABSGL_13855.1 scaffold 14339</name>
</gene>
<feature type="region of interest" description="Disordered" evidence="1">
    <location>
        <begin position="672"/>
        <end position="712"/>
    </location>
</feature>
<name>A0A163KI65_ABSGL</name>
<feature type="compositionally biased region" description="Low complexity" evidence="1">
    <location>
        <begin position="581"/>
        <end position="597"/>
    </location>
</feature>
<feature type="region of interest" description="Disordered" evidence="1">
    <location>
        <begin position="385"/>
        <end position="470"/>
    </location>
</feature>
<feature type="compositionally biased region" description="Basic residues" evidence="1">
    <location>
        <begin position="409"/>
        <end position="421"/>
    </location>
</feature>
<evidence type="ECO:0000259" key="2">
    <source>
        <dbReference type="PROSITE" id="PS50003"/>
    </source>
</evidence>
<protein>
    <recommendedName>
        <fullName evidence="2">PH domain-containing protein</fullName>
    </recommendedName>
</protein>
<feature type="compositionally biased region" description="Low complexity" evidence="1">
    <location>
        <begin position="499"/>
        <end position="525"/>
    </location>
</feature>
<organism evidence="3">
    <name type="scientific">Absidia glauca</name>
    <name type="common">Pin mould</name>
    <dbReference type="NCBI Taxonomy" id="4829"/>
    <lineage>
        <taxon>Eukaryota</taxon>
        <taxon>Fungi</taxon>
        <taxon>Fungi incertae sedis</taxon>
        <taxon>Mucoromycota</taxon>
        <taxon>Mucoromycotina</taxon>
        <taxon>Mucoromycetes</taxon>
        <taxon>Mucorales</taxon>
        <taxon>Cunninghamellaceae</taxon>
        <taxon>Absidia</taxon>
    </lineage>
</organism>
<dbReference type="InParanoid" id="A0A163KI65"/>
<dbReference type="SUPFAM" id="SSF50729">
    <property type="entry name" value="PH domain-like"/>
    <property type="match status" value="1"/>
</dbReference>
<dbReference type="InterPro" id="IPR011993">
    <property type="entry name" value="PH-like_dom_sf"/>
</dbReference>
<keyword evidence="4" id="KW-1185">Reference proteome</keyword>
<feature type="region of interest" description="Disordered" evidence="1">
    <location>
        <begin position="488"/>
        <end position="531"/>
    </location>
</feature>
<dbReference type="SMART" id="SM00233">
    <property type="entry name" value="PH"/>
    <property type="match status" value="1"/>
</dbReference>
<feature type="domain" description="PH" evidence="2">
    <location>
        <begin position="38"/>
        <end position="207"/>
    </location>
</feature>
<dbReference type="Proteomes" id="UP000078561">
    <property type="component" value="Unassembled WGS sequence"/>
</dbReference>
<feature type="compositionally biased region" description="Polar residues" evidence="1">
    <location>
        <begin position="488"/>
        <end position="498"/>
    </location>
</feature>
<feature type="region of interest" description="Disordered" evidence="1">
    <location>
        <begin position="1"/>
        <end position="23"/>
    </location>
</feature>
<dbReference type="AlphaFoldDB" id="A0A163KI65"/>
<dbReference type="Gene3D" id="2.30.29.30">
    <property type="entry name" value="Pleckstrin-homology domain (PH domain)/Phosphotyrosine-binding domain (PTB)"/>
    <property type="match status" value="1"/>
</dbReference>
<evidence type="ECO:0000313" key="4">
    <source>
        <dbReference type="Proteomes" id="UP000078561"/>
    </source>
</evidence>
<reference evidence="3" key="1">
    <citation type="submission" date="2016-04" db="EMBL/GenBank/DDBJ databases">
        <authorList>
            <person name="Evans L.H."/>
            <person name="Alamgir A."/>
            <person name="Owens N."/>
            <person name="Weber N.D."/>
            <person name="Virtaneva K."/>
            <person name="Barbian K."/>
            <person name="Babar A."/>
            <person name="Rosenke K."/>
        </authorList>
    </citation>
    <scope>NUCLEOTIDE SEQUENCE [LARGE SCALE GENOMIC DNA]</scope>
    <source>
        <strain evidence="3">CBS 101.48</strain>
    </source>
</reference>
<feature type="compositionally biased region" description="Basic and acidic residues" evidence="1">
    <location>
        <begin position="439"/>
        <end position="453"/>
    </location>
</feature>
<accession>A0A163KI65</accession>
<feature type="compositionally biased region" description="Basic residues" evidence="1">
    <location>
        <begin position="388"/>
        <end position="400"/>
    </location>
</feature>
<proteinExistence type="predicted"/>
<evidence type="ECO:0000256" key="1">
    <source>
        <dbReference type="SAM" id="MobiDB-lite"/>
    </source>
</evidence>
<dbReference type="OrthoDB" id="2412252at2759"/>
<feature type="region of interest" description="Disordered" evidence="1">
    <location>
        <begin position="564"/>
        <end position="632"/>
    </location>
</feature>
<evidence type="ECO:0000313" key="3">
    <source>
        <dbReference type="EMBL" id="SAM08193.1"/>
    </source>
</evidence>
<dbReference type="PROSITE" id="PS50003">
    <property type="entry name" value="PH_DOMAIN"/>
    <property type="match status" value="1"/>
</dbReference>
<feature type="compositionally biased region" description="Polar residues" evidence="1">
    <location>
        <begin position="604"/>
        <end position="616"/>
    </location>
</feature>
<feature type="compositionally biased region" description="Polar residues" evidence="1">
    <location>
        <begin position="570"/>
        <end position="580"/>
    </location>
</feature>
<dbReference type="EMBL" id="LT554888">
    <property type="protein sequence ID" value="SAM08193.1"/>
    <property type="molecule type" value="Genomic_DNA"/>
</dbReference>
<dbReference type="InterPro" id="IPR001849">
    <property type="entry name" value="PH_domain"/>
</dbReference>
<sequence>MTYRNSLLSLYPPPPPTPKTKQDAGFEAQFDEELPATSPVFEGHLYLRTDKKQWQWRLFRFDGTCFTCLSTRKVKLPPNTRVDAPSNDQAFIHSLPSFTTTSLTSPLLATPKSKSRQHSTVSDSSPFAKYYQLPKWTVDISNISAVSVLKPSESNGSKAMKLAMLSPSQKLARCFCIRTFDGNCYIMKAQKQKDLERWLFVLTKMWKFAQAMKHQLLSQQPQHQQIIRQQQTLNGGGSNNNIQHPFYLQLASQQQQHSQSQDSIPLSQMYHHRPRHASLIPPLSMETVNVMDNSLPIVTSPAAPSPLSGAVPANDHSPYTKSPLSGYEKSYQHPSLSVEKLECIDAWRQSLGELMASDPQLSISNPPPIESIPDDDQVSIISDMTSISHRKQPTAIRRRISISSSTSKRTSRSSNKVKLRDHHNQSHPPTPSVLKKKRSNDVKNWIEPRKTDKPTTTTPPPKSKARPPTLPLIDTYHVSYFQDCKTTARSTSSGSLDLNSNPHGNKGSSSSSSSNNSQLNDDSGNWISKKNTITNKSSTAVMLDRHAKYHSSTRAKQIQIVDAHNPPTPQQQIDTTVQQRPSSPSPSSSSSPSPSSSYRRQPHSPLQKQYSPSGNASPPARRSLDNASNSARYRPSSFMAESPLHSLAHVEGTKNQDEEEISLADLQRSLKRASLQQQQQHTELSISPSSSSVKQSRHRHSYQQPTPHHYPLHPPVAAPAIPPVPYAMMNTAALMSRQSLLSSSGHLPHKDGKDYSDTYDLHSQQQRKWKDHRLKQGRPEMVCARHGNVDPHNQFDKLEVWLPW</sequence>
<feature type="compositionally biased region" description="Polar residues" evidence="1">
    <location>
        <begin position="674"/>
        <end position="684"/>
    </location>
</feature>